<organism evidence="1 2">
    <name type="scientific">Blepharisma stoltei</name>
    <dbReference type="NCBI Taxonomy" id="1481888"/>
    <lineage>
        <taxon>Eukaryota</taxon>
        <taxon>Sar</taxon>
        <taxon>Alveolata</taxon>
        <taxon>Ciliophora</taxon>
        <taxon>Postciliodesmatophora</taxon>
        <taxon>Heterotrichea</taxon>
        <taxon>Heterotrichida</taxon>
        <taxon>Blepharismidae</taxon>
        <taxon>Blepharisma</taxon>
    </lineage>
</organism>
<comment type="caution">
    <text evidence="1">The sequence shown here is derived from an EMBL/GenBank/DDBJ whole genome shotgun (WGS) entry which is preliminary data.</text>
</comment>
<evidence type="ECO:0000313" key="2">
    <source>
        <dbReference type="Proteomes" id="UP001162131"/>
    </source>
</evidence>
<dbReference type="Proteomes" id="UP001162131">
    <property type="component" value="Unassembled WGS sequence"/>
</dbReference>
<proteinExistence type="predicted"/>
<name>A0AAU9KEB1_9CILI</name>
<dbReference type="EMBL" id="CAJZBQ010000062">
    <property type="protein sequence ID" value="CAG9335607.1"/>
    <property type="molecule type" value="Genomic_DNA"/>
</dbReference>
<keyword evidence="2" id="KW-1185">Reference proteome</keyword>
<reference evidence="1" key="1">
    <citation type="submission" date="2021-09" db="EMBL/GenBank/DDBJ databases">
        <authorList>
            <consortium name="AG Swart"/>
            <person name="Singh M."/>
            <person name="Singh A."/>
            <person name="Seah K."/>
            <person name="Emmerich C."/>
        </authorList>
    </citation>
    <scope>NUCLEOTIDE SEQUENCE</scope>
    <source>
        <strain evidence="1">ATCC30299</strain>
    </source>
</reference>
<accession>A0AAU9KEB1</accession>
<evidence type="ECO:0000313" key="1">
    <source>
        <dbReference type="EMBL" id="CAG9335607.1"/>
    </source>
</evidence>
<dbReference type="AlphaFoldDB" id="A0AAU9KEB1"/>
<gene>
    <name evidence="1" type="ORF">BSTOLATCC_MIC64072</name>
</gene>
<sequence>MLIIHKSYCRVRIRNACGLPINEGTAVSNAIVKIPSNVNYWGRKVKIALYILKISKRYHNENIGSSYAMSDRNSLFLGSERFKISESAF</sequence>
<protein>
    <submittedName>
        <fullName evidence="1">Uncharacterized protein</fullName>
    </submittedName>
</protein>